<dbReference type="InterPro" id="IPR026341">
    <property type="entry name" value="T9SS_type_B"/>
</dbReference>
<gene>
    <name evidence="2" type="ORF">PY091_04285</name>
</gene>
<evidence type="ECO:0000313" key="3">
    <source>
        <dbReference type="Proteomes" id="UP001217083"/>
    </source>
</evidence>
<organism evidence="2 3">
    <name type="scientific">Flagellimonas okinawensis</name>
    <dbReference type="NCBI Taxonomy" id="3031324"/>
    <lineage>
        <taxon>Bacteria</taxon>
        <taxon>Pseudomonadati</taxon>
        <taxon>Bacteroidota</taxon>
        <taxon>Flavobacteriia</taxon>
        <taxon>Flavobacteriales</taxon>
        <taxon>Flavobacteriaceae</taxon>
        <taxon>Flagellimonas</taxon>
    </lineage>
</organism>
<sequence length="576" mass="63324">MKLKLLILLALVTVVHAHGQECPNIVYPANGANNIPVDATIDWETVDGVPSYNITLGTSPGGNDILSSQFASTSAYTPPMGLPANTTIYVTIILYFFDKPNITCFSYSFTTQPLTTVPECTELTNPTDLSSDVNPNTNISWAYVYGAEGYRLSLGTTAGGTDLLDDFDVQNTLTYNPTTDLPAESTIYATVVPYNSLGNAIGCTYQQFATRAESDIPDCTNIIYPQDGETNVPLSPLLEWYAVPNTTGYIVTIGTTPSGTDILDGSIFYTSSTPVVNFEPNKTFFIWITPFNEAGQAEGCIQTSFTTIVGCGPYLDFETGEYITINPTMDFPDSFSTCQNDGPLTITAPDIAEGYRWYSIDEFENEMLISTTKDVTITANGLYRYEIYNTANQDGNIIECPTSKVFEVVSSQVPTIEDIIPEITDSSLNLTVIASGMGDYEYAIDDIDGPYSDNNIFNNVSQGNHKIYVRDKNGCGIASEEYAQDLTINGFPNFFTPNGDSVNDYWQFIQPQGTDKVVLKSIRIFDRYGNFLKQISPNSLGWDGNLRGRPLPSDSYWFVAINDSDQVIKGHFALKR</sequence>
<protein>
    <submittedName>
        <fullName evidence="2">T9SS type B sorting domain-containing protein</fullName>
    </submittedName>
</protein>
<keyword evidence="1" id="KW-0732">Signal</keyword>
<evidence type="ECO:0000313" key="2">
    <source>
        <dbReference type="EMBL" id="MDF0706424.1"/>
    </source>
</evidence>
<feature type="chain" id="PRO_5045171895" evidence="1">
    <location>
        <begin position="18"/>
        <end position="576"/>
    </location>
</feature>
<name>A0ABT5XKL1_9FLAO</name>
<dbReference type="RefSeq" id="WP_275648466.1">
    <property type="nucleotide sequence ID" value="NZ_JARFVA010000001.1"/>
</dbReference>
<evidence type="ECO:0000256" key="1">
    <source>
        <dbReference type="SAM" id="SignalP"/>
    </source>
</evidence>
<proteinExistence type="predicted"/>
<reference evidence="2 3" key="1">
    <citation type="submission" date="2023-03" db="EMBL/GenBank/DDBJ databases">
        <title>Muricauda XX sp. nov. and Muricauda XXX sp. nov., two novel species isolated from Okinawa Trough.</title>
        <authorList>
            <person name="Cao W."/>
            <person name="Deng X."/>
        </authorList>
    </citation>
    <scope>NUCLEOTIDE SEQUENCE [LARGE SCALE GENOMIC DNA]</scope>
    <source>
        <strain evidence="2 3">81s02</strain>
    </source>
</reference>
<dbReference type="Gene3D" id="2.60.40.10">
    <property type="entry name" value="Immunoglobulins"/>
    <property type="match status" value="2"/>
</dbReference>
<dbReference type="Pfam" id="PF13585">
    <property type="entry name" value="CHU_C"/>
    <property type="match status" value="1"/>
</dbReference>
<dbReference type="Proteomes" id="UP001217083">
    <property type="component" value="Unassembled WGS sequence"/>
</dbReference>
<accession>A0ABT5XKL1</accession>
<feature type="signal peptide" evidence="1">
    <location>
        <begin position="1"/>
        <end position="17"/>
    </location>
</feature>
<dbReference type="EMBL" id="JARFVA010000001">
    <property type="protein sequence ID" value="MDF0706424.1"/>
    <property type="molecule type" value="Genomic_DNA"/>
</dbReference>
<dbReference type="InterPro" id="IPR013783">
    <property type="entry name" value="Ig-like_fold"/>
</dbReference>
<comment type="caution">
    <text evidence="2">The sequence shown here is derived from an EMBL/GenBank/DDBJ whole genome shotgun (WGS) entry which is preliminary data.</text>
</comment>
<keyword evidence="3" id="KW-1185">Reference proteome</keyword>
<dbReference type="NCBIfam" id="TIGR04131">
    <property type="entry name" value="Bac_Flav_CTERM"/>
    <property type="match status" value="1"/>
</dbReference>